<dbReference type="CDD" id="cd12951">
    <property type="entry name" value="RRP7_Rrp7A"/>
    <property type="match status" value="1"/>
</dbReference>
<organism evidence="3">
    <name type="scientific">Menopon gallinae</name>
    <name type="common">poultry shaft louse</name>
    <dbReference type="NCBI Taxonomy" id="328185"/>
    <lineage>
        <taxon>Eukaryota</taxon>
        <taxon>Metazoa</taxon>
        <taxon>Ecdysozoa</taxon>
        <taxon>Arthropoda</taxon>
        <taxon>Hexapoda</taxon>
        <taxon>Insecta</taxon>
        <taxon>Pterygota</taxon>
        <taxon>Neoptera</taxon>
        <taxon>Paraneoptera</taxon>
        <taxon>Psocodea</taxon>
        <taxon>Troctomorpha</taxon>
        <taxon>Phthiraptera</taxon>
        <taxon>Amblycera</taxon>
        <taxon>Menoponidae</taxon>
        <taxon>Menopon</taxon>
    </lineage>
</organism>
<dbReference type="AlphaFoldDB" id="A0AAW2HLS6"/>
<dbReference type="Gene3D" id="3.30.70.330">
    <property type="match status" value="1"/>
</dbReference>
<dbReference type="PANTHER" id="PTHR13191">
    <property type="entry name" value="RIBOSOMAL RNA PROCESSING PROTEIN 7-RELATED"/>
    <property type="match status" value="1"/>
</dbReference>
<comment type="similarity">
    <text evidence="1">Belongs to the RRP7 family.</text>
</comment>
<dbReference type="InterPro" id="IPR024326">
    <property type="entry name" value="RRP7_C"/>
</dbReference>
<sequence length="257" mass="30343">MQGFKALRVKYNERSKVPRMLYMKAHSVREKVPEKPKDRTLFVVGVPPYYTKETFKALFEPFGTVTAVYFHKTPTVQAPPVDKSKFFRSEAPVLGYKVAYVVFKKSKELEELLEFDDVLVLPNDSTKTGFKKWASDYNNELPDSVELEKEIKEFMEKFDEEVAKEIERDKQLREGDEDGWITVTKRGKRPGLALKESVQTHLKKKYEMQKKKRELTDFYTFQIKESKMKNLIALRKKFEDDKKKITALKQTRKFKPF</sequence>
<comment type="caution">
    <text evidence="3">The sequence shown here is derived from an EMBL/GenBank/DDBJ whole genome shotgun (WGS) entry which is preliminary data.</text>
</comment>
<dbReference type="PANTHER" id="PTHR13191:SF0">
    <property type="entry name" value="RIBOSOMAL RNA-PROCESSING PROTEIN 7 HOMOLOG A-RELATED"/>
    <property type="match status" value="1"/>
</dbReference>
<dbReference type="InterPro" id="IPR035979">
    <property type="entry name" value="RBD_domain_sf"/>
</dbReference>
<dbReference type="InterPro" id="IPR040446">
    <property type="entry name" value="RRP7"/>
</dbReference>
<dbReference type="GO" id="GO:0032545">
    <property type="term" value="C:CURI complex"/>
    <property type="evidence" value="ECO:0007669"/>
    <property type="project" value="TreeGrafter"/>
</dbReference>
<protein>
    <recommendedName>
        <fullName evidence="2">Ribosomal RNA-processing protein 7 C-terminal domain-containing protein</fullName>
    </recommendedName>
</protein>
<feature type="domain" description="Ribosomal RNA-processing protein 7 C-terminal" evidence="2">
    <location>
        <begin position="139"/>
        <end position="257"/>
    </location>
</feature>
<accession>A0AAW2HLS6</accession>
<dbReference type="EMBL" id="JARGDH010000004">
    <property type="protein sequence ID" value="KAL0270889.1"/>
    <property type="molecule type" value="Genomic_DNA"/>
</dbReference>
<dbReference type="Gene3D" id="6.10.250.1770">
    <property type="match status" value="1"/>
</dbReference>
<dbReference type="Pfam" id="PF12923">
    <property type="entry name" value="RRP7"/>
    <property type="match status" value="1"/>
</dbReference>
<reference evidence="3" key="1">
    <citation type="journal article" date="2024" name="Gigascience">
        <title>Chromosome-level genome of the poultry shaft louse Menopon gallinae provides insight into the host-switching and adaptive evolution of parasitic lice.</title>
        <authorList>
            <person name="Xu Y."/>
            <person name="Ma L."/>
            <person name="Liu S."/>
            <person name="Liang Y."/>
            <person name="Liu Q."/>
            <person name="He Z."/>
            <person name="Tian L."/>
            <person name="Duan Y."/>
            <person name="Cai W."/>
            <person name="Li H."/>
            <person name="Song F."/>
        </authorList>
    </citation>
    <scope>NUCLEOTIDE SEQUENCE</scope>
    <source>
        <strain evidence="3">Cailab_2023a</strain>
    </source>
</reference>
<dbReference type="GO" id="GO:0000028">
    <property type="term" value="P:ribosomal small subunit assembly"/>
    <property type="evidence" value="ECO:0007669"/>
    <property type="project" value="TreeGrafter"/>
</dbReference>
<dbReference type="InterPro" id="IPR012677">
    <property type="entry name" value="Nucleotide-bd_a/b_plait_sf"/>
</dbReference>
<evidence type="ECO:0000259" key="2">
    <source>
        <dbReference type="Pfam" id="PF12923"/>
    </source>
</evidence>
<evidence type="ECO:0000256" key="1">
    <source>
        <dbReference type="ARBA" id="ARBA00006110"/>
    </source>
</evidence>
<dbReference type="GO" id="GO:0034456">
    <property type="term" value="C:UTP-C complex"/>
    <property type="evidence" value="ECO:0007669"/>
    <property type="project" value="TreeGrafter"/>
</dbReference>
<name>A0AAW2HLS6_9NEOP</name>
<evidence type="ECO:0000313" key="3">
    <source>
        <dbReference type="EMBL" id="KAL0270889.1"/>
    </source>
</evidence>
<dbReference type="GO" id="GO:0006364">
    <property type="term" value="P:rRNA processing"/>
    <property type="evidence" value="ECO:0007669"/>
    <property type="project" value="TreeGrafter"/>
</dbReference>
<proteinExistence type="inferred from homology"/>
<dbReference type="SUPFAM" id="SSF54928">
    <property type="entry name" value="RNA-binding domain, RBD"/>
    <property type="match status" value="1"/>
</dbReference>
<dbReference type="GO" id="GO:0003676">
    <property type="term" value="F:nucleic acid binding"/>
    <property type="evidence" value="ECO:0007669"/>
    <property type="project" value="InterPro"/>
</dbReference>
<gene>
    <name evidence="3" type="ORF">PYX00_008161</name>
</gene>